<reference evidence="2" key="1">
    <citation type="submission" date="2022-11" db="UniProtKB">
        <authorList>
            <consortium name="EnsemblMetazoa"/>
        </authorList>
    </citation>
    <scope>IDENTIFICATION</scope>
</reference>
<dbReference type="InterPro" id="IPR000477">
    <property type="entry name" value="RT_dom"/>
</dbReference>
<dbReference type="OrthoDB" id="410381at2759"/>
<feature type="domain" description="Reverse transcriptase" evidence="1">
    <location>
        <begin position="421"/>
        <end position="678"/>
    </location>
</feature>
<dbReference type="PROSITE" id="PS50878">
    <property type="entry name" value="RT_POL"/>
    <property type="match status" value="1"/>
</dbReference>
<organism evidence="2 3">
    <name type="scientific">Patiria miniata</name>
    <name type="common">Bat star</name>
    <name type="synonym">Asterina miniata</name>
    <dbReference type="NCBI Taxonomy" id="46514"/>
    <lineage>
        <taxon>Eukaryota</taxon>
        <taxon>Metazoa</taxon>
        <taxon>Echinodermata</taxon>
        <taxon>Eleutherozoa</taxon>
        <taxon>Asterozoa</taxon>
        <taxon>Asteroidea</taxon>
        <taxon>Valvatacea</taxon>
        <taxon>Valvatida</taxon>
        <taxon>Asterinidae</taxon>
        <taxon>Patiria</taxon>
    </lineage>
</organism>
<dbReference type="EnsemblMetazoa" id="XM_038217084.1">
    <property type="protein sequence ID" value="XP_038073012.1"/>
    <property type="gene ID" value="LOC119741333"/>
</dbReference>
<name>A0A914BC50_PATMI</name>
<proteinExistence type="predicted"/>
<accession>A0A914BC50</accession>
<evidence type="ECO:0000313" key="2">
    <source>
        <dbReference type="EnsemblMetazoa" id="XP_038073012.1"/>
    </source>
</evidence>
<dbReference type="PANTHER" id="PTHR47027:SF20">
    <property type="entry name" value="REVERSE TRANSCRIPTASE-LIKE PROTEIN WITH RNA-DIRECTED DNA POLYMERASE DOMAIN"/>
    <property type="match status" value="1"/>
</dbReference>
<dbReference type="PANTHER" id="PTHR47027">
    <property type="entry name" value="REVERSE TRANSCRIPTASE DOMAIN-CONTAINING PROTEIN"/>
    <property type="match status" value="1"/>
</dbReference>
<dbReference type="AlphaFoldDB" id="A0A914BC50"/>
<sequence length="890" mass="100246">MYNFSLDYYLIVVEEFVHLSDPESYAGRSSFTPSRATQARQQPAAISPRLMSLRMCLSTGYVTLISAYAPTLTSTPESKDDFYLQLSELLHNIPAGDGIILLGDFNARIGSDCSAWKNVIGPHGVGRMNDNGQRLLELCASYNLCIANTFFAGSVRSKVTWKHPRSQHWHQLDHIIVRQRQLRDTTHCRSLHSADCNTDHALVRCKLRLLLKKFHRATHRPLPAIDTVSTHDISHVTQFQELLSGNFSSAPISANPEGAWSRFRSVVYNSAVSAFGRCSRKQPDWFRDSADILLPAPENKRSARNKCRLINTRSSKAALRAAKSTVQRLTRAALQRYWSHLSDRIQRCADSGDLRGLYQGIKEAIGPTPKKSAPLLSSTGAILTDQTAQLDRWVEHYSSLYNSDAALPILKEVDNSITLEEVKHAINGLKNNKAPGTDSIPPEVIANRILPESQCGFRPSRSTVDMVFSLRQLQEKCVEQRRPLYMVFIDLTKAFDNVSRSGLFSILKRLGCPDRYLSILMCFHDDMHATVQFNGSRSAKFEVRRGVKQGCVLAPTLFGIFFSALLHRAFPEPSGILLHTRSSGNFFDLSRLRARTKIRHVLIRELLYADDAAIVAHSADELQHLCNSFASACSEFGMIISLGKTMVLSQGPGPPPMITINGTPLSVVNKFQYLGSTVTSTNSLDTELDSRIGRAATTFGRLRARVWDNRALSIKLKIRIYVSCVLSVLLYCSESWPTYRRQERRLNAFHFRCLRSILGISWQDRVSNPAILELTGVNDMFTLLSARRLRWSGHVCRQEDGRLPKDIFFGELAHAHRPRGRPKIRYKDVLKRDLRTFRIPVTSWQTVVQDRTRWRSAVHLGRSASSAAYIADCENRRAARHRATSSYSTG</sequence>
<dbReference type="InterPro" id="IPR036691">
    <property type="entry name" value="Endo/exonu/phosph_ase_sf"/>
</dbReference>
<dbReference type="RefSeq" id="XP_038073012.1">
    <property type="nucleotide sequence ID" value="XM_038217084.1"/>
</dbReference>
<evidence type="ECO:0000259" key="1">
    <source>
        <dbReference type="PROSITE" id="PS50878"/>
    </source>
</evidence>
<keyword evidence="3" id="KW-1185">Reference proteome</keyword>
<evidence type="ECO:0000313" key="3">
    <source>
        <dbReference type="Proteomes" id="UP000887568"/>
    </source>
</evidence>
<dbReference type="InterPro" id="IPR043502">
    <property type="entry name" value="DNA/RNA_pol_sf"/>
</dbReference>
<dbReference type="Gene3D" id="3.60.10.10">
    <property type="entry name" value="Endonuclease/exonuclease/phosphatase"/>
    <property type="match status" value="1"/>
</dbReference>
<dbReference type="CDD" id="cd01650">
    <property type="entry name" value="RT_nLTR_like"/>
    <property type="match status" value="1"/>
</dbReference>
<dbReference type="Pfam" id="PF00078">
    <property type="entry name" value="RVT_1"/>
    <property type="match status" value="1"/>
</dbReference>
<dbReference type="SUPFAM" id="SSF56672">
    <property type="entry name" value="DNA/RNA polymerases"/>
    <property type="match status" value="1"/>
</dbReference>
<dbReference type="Proteomes" id="UP000887568">
    <property type="component" value="Unplaced"/>
</dbReference>
<dbReference type="GeneID" id="119741333"/>
<dbReference type="OMA" id="PPMITIN"/>
<dbReference type="SUPFAM" id="SSF56219">
    <property type="entry name" value="DNase I-like"/>
    <property type="match status" value="1"/>
</dbReference>
<protein>
    <recommendedName>
        <fullName evidence="1">Reverse transcriptase domain-containing protein</fullName>
    </recommendedName>
</protein>